<evidence type="ECO:0000313" key="3">
    <source>
        <dbReference type="Proteomes" id="UP000187203"/>
    </source>
</evidence>
<sequence length="113" mass="12296">MVQGTSSITNLWSPGVLRFPSVLLRLATLHLFWILEVFFNGIGTAPSVLNHGEYEPDRYPSPVRPSIRCIKAWESAVHKERAGLKAPTAPSDVVSPPLPTAGPKPRAGKKTGR</sequence>
<dbReference type="Proteomes" id="UP000187203">
    <property type="component" value="Unassembled WGS sequence"/>
</dbReference>
<dbReference type="AlphaFoldDB" id="A0A1R3KW27"/>
<keyword evidence="3" id="KW-1185">Reference proteome</keyword>
<proteinExistence type="predicted"/>
<evidence type="ECO:0000256" key="1">
    <source>
        <dbReference type="SAM" id="MobiDB-lite"/>
    </source>
</evidence>
<name>A0A1R3KW27_9ROSI</name>
<gene>
    <name evidence="2" type="ORF">COLO4_03928</name>
</gene>
<comment type="caution">
    <text evidence="2">The sequence shown here is derived from an EMBL/GenBank/DDBJ whole genome shotgun (WGS) entry which is preliminary data.</text>
</comment>
<feature type="region of interest" description="Disordered" evidence="1">
    <location>
        <begin position="81"/>
        <end position="113"/>
    </location>
</feature>
<accession>A0A1R3KW27</accession>
<evidence type="ECO:0000313" key="2">
    <source>
        <dbReference type="EMBL" id="OMP11266.1"/>
    </source>
</evidence>
<dbReference type="EMBL" id="AWUE01010815">
    <property type="protein sequence ID" value="OMP11266.1"/>
    <property type="molecule type" value="Genomic_DNA"/>
</dbReference>
<protein>
    <submittedName>
        <fullName evidence="2">Auxin- responsive protein</fullName>
    </submittedName>
</protein>
<organism evidence="2 3">
    <name type="scientific">Corchorus olitorius</name>
    <dbReference type="NCBI Taxonomy" id="93759"/>
    <lineage>
        <taxon>Eukaryota</taxon>
        <taxon>Viridiplantae</taxon>
        <taxon>Streptophyta</taxon>
        <taxon>Embryophyta</taxon>
        <taxon>Tracheophyta</taxon>
        <taxon>Spermatophyta</taxon>
        <taxon>Magnoliopsida</taxon>
        <taxon>eudicotyledons</taxon>
        <taxon>Gunneridae</taxon>
        <taxon>Pentapetalae</taxon>
        <taxon>rosids</taxon>
        <taxon>malvids</taxon>
        <taxon>Malvales</taxon>
        <taxon>Malvaceae</taxon>
        <taxon>Grewioideae</taxon>
        <taxon>Apeibeae</taxon>
        <taxon>Corchorus</taxon>
    </lineage>
</organism>
<reference evidence="3" key="1">
    <citation type="submission" date="2013-09" db="EMBL/GenBank/DDBJ databases">
        <title>Corchorus olitorius genome sequencing.</title>
        <authorList>
            <person name="Alam M."/>
            <person name="Haque M.S."/>
            <person name="Islam M.S."/>
            <person name="Emdad E.M."/>
            <person name="Islam M.M."/>
            <person name="Ahmed B."/>
            <person name="Halim A."/>
            <person name="Hossen Q.M.M."/>
            <person name="Hossain M.Z."/>
            <person name="Ahmed R."/>
            <person name="Khan M.M."/>
            <person name="Islam R."/>
            <person name="Rashid M.M."/>
            <person name="Khan S.A."/>
            <person name="Rahman M.S."/>
            <person name="Alam M."/>
            <person name="Yahiya A.S."/>
            <person name="Khan M.S."/>
            <person name="Azam M.S."/>
            <person name="Haque T."/>
            <person name="Lashkar M.Z.H."/>
            <person name="Akhand A.I."/>
            <person name="Morshed G."/>
            <person name="Roy S."/>
            <person name="Uddin K.S."/>
            <person name="Rabeya T."/>
            <person name="Hossain A.S."/>
            <person name="Chowdhury A."/>
            <person name="Snigdha A.R."/>
            <person name="Mortoza M.S."/>
            <person name="Matin S.A."/>
            <person name="Hoque S.M.E."/>
            <person name="Islam M.K."/>
            <person name="Roy D.K."/>
            <person name="Haider R."/>
            <person name="Moosa M.M."/>
            <person name="Elias S.M."/>
            <person name="Hasan A.M."/>
            <person name="Jahan S."/>
            <person name="Shafiuddin M."/>
            <person name="Mahmood N."/>
            <person name="Shommy N.S."/>
        </authorList>
    </citation>
    <scope>NUCLEOTIDE SEQUENCE [LARGE SCALE GENOMIC DNA]</scope>
    <source>
        <strain evidence="3">cv. O-4</strain>
    </source>
</reference>